<dbReference type="InterPro" id="IPR029063">
    <property type="entry name" value="SAM-dependent_MTases_sf"/>
</dbReference>
<keyword evidence="3" id="KW-1185">Reference proteome</keyword>
<dbReference type="Proteomes" id="UP000198304">
    <property type="component" value="Unassembled WGS sequence"/>
</dbReference>
<dbReference type="GO" id="GO:0032259">
    <property type="term" value="P:methylation"/>
    <property type="evidence" value="ECO:0007669"/>
    <property type="project" value="UniProtKB-KW"/>
</dbReference>
<evidence type="ECO:0000313" key="2">
    <source>
        <dbReference type="EMBL" id="SNS06948.1"/>
    </source>
</evidence>
<accession>A0A239BHV7</accession>
<dbReference type="InterPro" id="IPR013216">
    <property type="entry name" value="Methyltransf_11"/>
</dbReference>
<dbReference type="PANTHER" id="PTHR43861">
    <property type="entry name" value="TRANS-ACONITATE 2-METHYLTRANSFERASE-RELATED"/>
    <property type="match status" value="1"/>
</dbReference>
<dbReference type="EMBL" id="FZOJ01000003">
    <property type="protein sequence ID" value="SNS06948.1"/>
    <property type="molecule type" value="Genomic_DNA"/>
</dbReference>
<proteinExistence type="predicted"/>
<dbReference type="Gene3D" id="3.40.50.150">
    <property type="entry name" value="Vaccinia Virus protein VP39"/>
    <property type="match status" value="1"/>
</dbReference>
<dbReference type="Pfam" id="PF08241">
    <property type="entry name" value="Methyltransf_11"/>
    <property type="match status" value="1"/>
</dbReference>
<protein>
    <submittedName>
        <fullName evidence="2">Methyltransferase domain-containing protein</fullName>
    </submittedName>
</protein>
<organism evidence="2 3">
    <name type="scientific">Anaerovirgula multivorans</name>
    <dbReference type="NCBI Taxonomy" id="312168"/>
    <lineage>
        <taxon>Bacteria</taxon>
        <taxon>Bacillati</taxon>
        <taxon>Bacillota</taxon>
        <taxon>Clostridia</taxon>
        <taxon>Peptostreptococcales</taxon>
        <taxon>Natronincolaceae</taxon>
        <taxon>Anaerovirgula</taxon>
    </lineage>
</organism>
<reference evidence="2 3" key="1">
    <citation type="submission" date="2017-06" db="EMBL/GenBank/DDBJ databases">
        <authorList>
            <person name="Kim H.J."/>
            <person name="Triplett B.A."/>
        </authorList>
    </citation>
    <scope>NUCLEOTIDE SEQUENCE [LARGE SCALE GENOMIC DNA]</scope>
    <source>
        <strain evidence="2 3">SCA</strain>
    </source>
</reference>
<feature type="domain" description="Methyltransferase type 11" evidence="1">
    <location>
        <begin position="39"/>
        <end position="138"/>
    </location>
</feature>
<sequence>MEYTGERVIPKLMNPRNGMLIEHIARYEFAKSFCTGRVLDIACGSGYGSEVLLADNPKKISELVGIDIDHEAIAYAKKHYHCDKTSYYIDDALNKNLHKIYGTFDTIISFETIEHFEGDEQFVENLYKLLKPNGTLIISTPFGRGKNHPCSSPFHVYQYTEEEFIEVLKPFKQLTMYHQIDTKIEIPKENQKYYLMVAVCRKS</sequence>
<name>A0A239BHV7_9FIRM</name>
<dbReference type="SUPFAM" id="SSF53335">
    <property type="entry name" value="S-adenosyl-L-methionine-dependent methyltransferases"/>
    <property type="match status" value="1"/>
</dbReference>
<dbReference type="OrthoDB" id="9808140at2"/>
<dbReference type="CDD" id="cd02440">
    <property type="entry name" value="AdoMet_MTases"/>
    <property type="match status" value="1"/>
</dbReference>
<dbReference type="GO" id="GO:0008757">
    <property type="term" value="F:S-adenosylmethionine-dependent methyltransferase activity"/>
    <property type="evidence" value="ECO:0007669"/>
    <property type="project" value="InterPro"/>
</dbReference>
<gene>
    <name evidence="2" type="ORF">SAMN05446037_1003253</name>
</gene>
<dbReference type="RefSeq" id="WP_089281725.1">
    <property type="nucleotide sequence ID" value="NZ_FZOJ01000003.1"/>
</dbReference>
<keyword evidence="2" id="KW-0489">Methyltransferase</keyword>
<dbReference type="AlphaFoldDB" id="A0A239BHV7"/>
<keyword evidence="2" id="KW-0808">Transferase</keyword>
<evidence type="ECO:0000259" key="1">
    <source>
        <dbReference type="Pfam" id="PF08241"/>
    </source>
</evidence>
<evidence type="ECO:0000313" key="3">
    <source>
        <dbReference type="Proteomes" id="UP000198304"/>
    </source>
</evidence>